<dbReference type="AlphaFoldDB" id="A0A655SBE5"/>
<dbReference type="EMBL" id="CWQJ01000009">
    <property type="protein sequence ID" value="CSC08896.1"/>
    <property type="molecule type" value="Genomic_DNA"/>
</dbReference>
<proteinExistence type="predicted"/>
<gene>
    <name evidence="1" type="ORF">ERS013201_01745</name>
</gene>
<sequence length="34" mass="3854">MVLALAGDSTITSDLPILTQLSFIIWRDLNRMTF</sequence>
<accession>A0A655SBE5</accession>
<organism evidence="1 2">
    <name type="scientific">Vibrio cholerae</name>
    <dbReference type="NCBI Taxonomy" id="666"/>
    <lineage>
        <taxon>Bacteria</taxon>
        <taxon>Pseudomonadati</taxon>
        <taxon>Pseudomonadota</taxon>
        <taxon>Gammaproteobacteria</taxon>
        <taxon>Vibrionales</taxon>
        <taxon>Vibrionaceae</taxon>
        <taxon>Vibrio</taxon>
    </lineage>
</organism>
<reference evidence="1 2" key="1">
    <citation type="submission" date="2015-07" db="EMBL/GenBank/DDBJ databases">
        <authorList>
            <consortium name="Pathogen Informatics"/>
        </authorList>
    </citation>
    <scope>NUCLEOTIDE SEQUENCE [LARGE SCALE GENOMIC DNA]</scope>
    <source>
        <strain evidence="1 2">A325</strain>
    </source>
</reference>
<evidence type="ECO:0000313" key="2">
    <source>
        <dbReference type="Proteomes" id="UP000046067"/>
    </source>
</evidence>
<name>A0A655SBE5_VIBCL</name>
<evidence type="ECO:0000313" key="1">
    <source>
        <dbReference type="EMBL" id="CSC08896.1"/>
    </source>
</evidence>
<protein>
    <submittedName>
        <fullName evidence="1">Uncharacterized protein</fullName>
    </submittedName>
</protein>
<dbReference type="Proteomes" id="UP000046067">
    <property type="component" value="Unassembled WGS sequence"/>
</dbReference>